<gene>
    <name evidence="1" type="ORF">OP8BY_1362</name>
</gene>
<dbReference type="Proteomes" id="UP000257323">
    <property type="component" value="Unassembled WGS sequence"/>
</dbReference>
<protein>
    <submittedName>
        <fullName evidence="1">Uncharacterized protein</fullName>
    </submittedName>
</protein>
<evidence type="ECO:0000313" key="2">
    <source>
        <dbReference type="Proteomes" id="UP000257323"/>
    </source>
</evidence>
<sequence length="41" mass="4811">MKRPAARLLFMNFLRLRPDIIASLFFYHCSRVEATGARNRA</sequence>
<dbReference type="AlphaFoldDB" id="A0A3E2BPV4"/>
<comment type="caution">
    <text evidence="1">The sequence shown here is derived from an EMBL/GenBank/DDBJ whole genome shotgun (WGS) entry which is preliminary data.</text>
</comment>
<dbReference type="EMBL" id="QUAH01000002">
    <property type="protein sequence ID" value="RFT16749.1"/>
    <property type="molecule type" value="Genomic_DNA"/>
</dbReference>
<name>A0A3E2BPV4_9BACT</name>
<evidence type="ECO:0000313" key="1">
    <source>
        <dbReference type="EMBL" id="RFT16749.1"/>
    </source>
</evidence>
<proteinExistence type="predicted"/>
<accession>A0A3E2BPV4</accession>
<organism evidence="1 2">
    <name type="scientific">Candidatus Saccharicenans subterraneus</name>
    <dbReference type="NCBI Taxonomy" id="2508984"/>
    <lineage>
        <taxon>Bacteria</taxon>
        <taxon>Candidatus Aminicenantota</taxon>
        <taxon>Candidatus Aminicenantia</taxon>
        <taxon>Candidatus Aminicenantales</taxon>
        <taxon>Candidatus Saccharicenantaceae</taxon>
        <taxon>Candidatus Saccharicenans</taxon>
    </lineage>
</organism>
<reference evidence="1 2" key="1">
    <citation type="submission" date="2018-08" db="EMBL/GenBank/DDBJ databases">
        <title>Genome analysis of the thermophilic bacterium of the candidate phylum Aminicenantes from deep subsurface aquifer revealed its physiology and ecological role.</title>
        <authorList>
            <person name="Kadnikov V.V."/>
            <person name="Mardanov A.V."/>
            <person name="Beletsky A.V."/>
            <person name="Karnachuk O.V."/>
            <person name="Ravin N.V."/>
        </authorList>
    </citation>
    <scope>NUCLEOTIDE SEQUENCE [LARGE SCALE GENOMIC DNA]</scope>
    <source>
        <strain evidence="1">BY38</strain>
    </source>
</reference>